<evidence type="ECO:0000259" key="1">
    <source>
        <dbReference type="Pfam" id="PF03537"/>
    </source>
</evidence>
<sequence>MKCKSGKNRGKRNAGFFLGILSLVTVVLCLSASCNADRRKAQKYEYGVFLNADRTAVPKLKNYEIVVIDAQYFSKKDIRKLHAGGTKVYSYLNIGSIENFRSYYKTYEHLAIGDYENWEEEKWVNVADKDWQEFMDTLAGKLKKKGVDGFFIDNCDVYDYAHKKDIFDGLTVILKKIRAMGKPVVVNGGDIYVTAYQSRYGSAADIMTGVNQESVWSRIDFTTKTFHTQKKTEREYFCQYLQACKADGMDVYLLEYTTDHKLIRRIKKYCRKKKYDYYIADSLELGI</sequence>
<organism evidence="2 3">
    <name type="scientific">Roseburia faecis</name>
    <dbReference type="NCBI Taxonomy" id="301302"/>
    <lineage>
        <taxon>Bacteria</taxon>
        <taxon>Bacillati</taxon>
        <taxon>Bacillota</taxon>
        <taxon>Clostridia</taxon>
        <taxon>Lachnospirales</taxon>
        <taxon>Lachnospiraceae</taxon>
        <taxon>Roseburia</taxon>
    </lineage>
</organism>
<dbReference type="PANTHER" id="PTHR35882:SF2">
    <property type="entry name" value="PELA"/>
    <property type="match status" value="1"/>
</dbReference>
<feature type="domain" description="Glycoside-hydrolase family GH114 TIM-barrel" evidence="1">
    <location>
        <begin position="59"/>
        <end position="279"/>
    </location>
</feature>
<dbReference type="Gene3D" id="3.20.20.70">
    <property type="entry name" value="Aldolase class I"/>
    <property type="match status" value="1"/>
</dbReference>
<evidence type="ECO:0000313" key="3">
    <source>
        <dbReference type="Proteomes" id="UP000095495"/>
    </source>
</evidence>
<proteinExistence type="predicted"/>
<dbReference type="EMBL" id="CYXV01000001">
    <property type="protein sequence ID" value="CUM72815.1"/>
    <property type="molecule type" value="Genomic_DNA"/>
</dbReference>
<dbReference type="Pfam" id="PF03537">
    <property type="entry name" value="Glyco_hydro_114"/>
    <property type="match status" value="1"/>
</dbReference>
<dbReference type="InterPro" id="IPR004352">
    <property type="entry name" value="GH114_TIM-barrel"/>
</dbReference>
<accession>A0A173R4V3</accession>
<dbReference type="InterPro" id="IPR013785">
    <property type="entry name" value="Aldolase_TIM"/>
</dbReference>
<dbReference type="InterPro" id="IPR017853">
    <property type="entry name" value="GH"/>
</dbReference>
<dbReference type="SUPFAM" id="SSF51445">
    <property type="entry name" value="(Trans)glycosidases"/>
    <property type="match status" value="1"/>
</dbReference>
<dbReference type="Proteomes" id="UP000095495">
    <property type="component" value="Unassembled WGS sequence"/>
</dbReference>
<name>A0A173R4V3_9FIRM</name>
<evidence type="ECO:0000313" key="2">
    <source>
        <dbReference type="EMBL" id="CUM72815.1"/>
    </source>
</evidence>
<reference evidence="2 3" key="1">
    <citation type="submission" date="2015-09" db="EMBL/GenBank/DDBJ databases">
        <authorList>
            <consortium name="Pathogen Informatics"/>
        </authorList>
    </citation>
    <scope>NUCLEOTIDE SEQUENCE [LARGE SCALE GENOMIC DNA]</scope>
    <source>
        <strain evidence="2 3">2789STDY5608863</strain>
    </source>
</reference>
<dbReference type="AlphaFoldDB" id="A0A173R4V3"/>
<protein>
    <submittedName>
        <fullName evidence="2">Uncharacterized conserved protein</fullName>
    </submittedName>
</protein>
<dbReference type="PROSITE" id="PS51257">
    <property type="entry name" value="PROKAR_LIPOPROTEIN"/>
    <property type="match status" value="1"/>
</dbReference>
<dbReference type="PANTHER" id="PTHR35882">
    <property type="entry name" value="PELA"/>
    <property type="match status" value="1"/>
</dbReference>
<dbReference type="RefSeq" id="WP_055260878.1">
    <property type="nucleotide sequence ID" value="NZ_CYXV01000001.1"/>
</dbReference>
<gene>
    <name evidence="2" type="ORF">ERS852420_00294</name>
</gene>